<dbReference type="AlphaFoldDB" id="A0A1V6RQK6"/>
<dbReference type="PANTHER" id="PTHR47425:SF2">
    <property type="entry name" value="FARB-RELATED"/>
    <property type="match status" value="1"/>
</dbReference>
<proteinExistence type="predicted"/>
<keyword evidence="1" id="KW-0539">Nucleus</keyword>
<evidence type="ECO:0000313" key="3">
    <source>
        <dbReference type="EMBL" id="OQE03830.1"/>
    </source>
</evidence>
<protein>
    <recommendedName>
        <fullName evidence="2">Xylanolytic transcriptional activator regulatory domain-containing protein</fullName>
    </recommendedName>
</protein>
<evidence type="ECO:0000259" key="2">
    <source>
        <dbReference type="Pfam" id="PF04082"/>
    </source>
</evidence>
<evidence type="ECO:0000313" key="4">
    <source>
        <dbReference type="Proteomes" id="UP000191612"/>
    </source>
</evidence>
<reference evidence="4" key="1">
    <citation type="journal article" date="2017" name="Nat. Microbiol.">
        <title>Global analysis of biosynthetic gene clusters reveals vast potential of secondary metabolite production in Penicillium species.</title>
        <authorList>
            <person name="Nielsen J.C."/>
            <person name="Grijseels S."/>
            <person name="Prigent S."/>
            <person name="Ji B."/>
            <person name="Dainat J."/>
            <person name="Nielsen K.F."/>
            <person name="Frisvad J.C."/>
            <person name="Workman M."/>
            <person name="Nielsen J."/>
        </authorList>
    </citation>
    <scope>NUCLEOTIDE SEQUENCE [LARGE SCALE GENOMIC DNA]</scope>
    <source>
        <strain evidence="4">IBT 29525</strain>
    </source>
</reference>
<dbReference type="STRING" id="60172.A0A1V6RQK6"/>
<dbReference type="PANTHER" id="PTHR47425">
    <property type="entry name" value="FARB-RELATED"/>
    <property type="match status" value="1"/>
</dbReference>
<dbReference type="CDD" id="cd12148">
    <property type="entry name" value="fungal_TF_MHR"/>
    <property type="match status" value="1"/>
</dbReference>
<dbReference type="InterPro" id="IPR007219">
    <property type="entry name" value="XnlR_reg_dom"/>
</dbReference>
<accession>A0A1V6RQK6</accession>
<dbReference type="GO" id="GO:0006351">
    <property type="term" value="P:DNA-templated transcription"/>
    <property type="evidence" value="ECO:0007669"/>
    <property type="project" value="InterPro"/>
</dbReference>
<feature type="domain" description="Xylanolytic transcriptional activator regulatory" evidence="2">
    <location>
        <begin position="151"/>
        <end position="310"/>
    </location>
</feature>
<evidence type="ECO:0000256" key="1">
    <source>
        <dbReference type="ARBA" id="ARBA00023242"/>
    </source>
</evidence>
<dbReference type="Pfam" id="PF04082">
    <property type="entry name" value="Fungal_trans"/>
    <property type="match status" value="1"/>
</dbReference>
<name>A0A1V6RQK6_9EURO</name>
<dbReference type="GO" id="GO:0003677">
    <property type="term" value="F:DNA binding"/>
    <property type="evidence" value="ECO:0007669"/>
    <property type="project" value="InterPro"/>
</dbReference>
<dbReference type="Proteomes" id="UP000191612">
    <property type="component" value="Unassembled WGS sequence"/>
</dbReference>
<dbReference type="InterPro" id="IPR052761">
    <property type="entry name" value="Fungal_Detox/Toxin_TFs"/>
</dbReference>
<keyword evidence="4" id="KW-1185">Reference proteome</keyword>
<comment type="caution">
    <text evidence="3">The sequence shown here is derived from an EMBL/GenBank/DDBJ whole genome shotgun (WGS) entry which is preliminary data.</text>
</comment>
<dbReference type="GO" id="GO:0008270">
    <property type="term" value="F:zinc ion binding"/>
    <property type="evidence" value="ECO:0007669"/>
    <property type="project" value="InterPro"/>
</dbReference>
<sequence>MQQDSGLRVPGVDKTVAENVFFVAIILKGETRIEKLASSGHLVNSIRSPILANPVLPSHQSPGSNYVTTDRHCDDLRQSTDHSTLVSQLRAHGLSLDDRGTSPPQSPSVPYTEYAFVESQQLMSLPSEDVALLTSKGCLSLPTSNEFDEFIHEYFKHIHPSVPVLNEAEFWRIYRNDRSTGPKISLFVLQSLLLASCPFVSLETLRRCGFDDMRDAQKHLYNKANLLFELRTERRSHANAQGAVLLTHYTSPEDPEAGSLWVTRAIEHAMLLDSHPSLVLENVAISLKKRLWWSILLRDQSLCIGLRHRPRVTSIGFHGWSDWLSIEDFSEELHQSRVYDYDTKKRLLDELQKQCELAVVLTDLDILEEIWPTS</sequence>
<gene>
    <name evidence="3" type="ORF">PENSOL_c001G07665</name>
</gene>
<dbReference type="EMBL" id="MDYO01000001">
    <property type="protein sequence ID" value="OQE03830.1"/>
    <property type="molecule type" value="Genomic_DNA"/>
</dbReference>
<organism evidence="3 4">
    <name type="scientific">Penicillium solitum</name>
    <dbReference type="NCBI Taxonomy" id="60172"/>
    <lineage>
        <taxon>Eukaryota</taxon>
        <taxon>Fungi</taxon>
        <taxon>Dikarya</taxon>
        <taxon>Ascomycota</taxon>
        <taxon>Pezizomycotina</taxon>
        <taxon>Eurotiomycetes</taxon>
        <taxon>Eurotiomycetidae</taxon>
        <taxon>Eurotiales</taxon>
        <taxon>Aspergillaceae</taxon>
        <taxon>Penicillium</taxon>
    </lineage>
</organism>